<dbReference type="Proteomes" id="UP000485058">
    <property type="component" value="Unassembled WGS sequence"/>
</dbReference>
<name>A0A699ZES2_HAELA</name>
<organism evidence="1 2">
    <name type="scientific">Haematococcus lacustris</name>
    <name type="common">Green alga</name>
    <name type="synonym">Haematococcus pluvialis</name>
    <dbReference type="NCBI Taxonomy" id="44745"/>
    <lineage>
        <taxon>Eukaryota</taxon>
        <taxon>Viridiplantae</taxon>
        <taxon>Chlorophyta</taxon>
        <taxon>core chlorophytes</taxon>
        <taxon>Chlorophyceae</taxon>
        <taxon>CS clade</taxon>
        <taxon>Chlamydomonadales</taxon>
        <taxon>Haematococcaceae</taxon>
        <taxon>Haematococcus</taxon>
    </lineage>
</organism>
<dbReference type="AlphaFoldDB" id="A0A699ZES2"/>
<sequence>MQGDDENPGHGSDVDAHGDSHVNASVASSQCTTVVVLAYITVYTNAKYDCVPSLWNHTNCFLWLTDSRAAKDSYTGAGPHTRMSAPARPRCSQCACALPDASISRTRIEGIGALEDRRMLVLGSIATHTYNSMVNVCQASNTCCPQSPASCTSCSAVMAIS</sequence>
<proteinExistence type="predicted"/>
<comment type="caution">
    <text evidence="1">The sequence shown here is derived from an EMBL/GenBank/DDBJ whole genome shotgun (WGS) entry which is preliminary data.</text>
</comment>
<evidence type="ECO:0000313" key="2">
    <source>
        <dbReference type="Proteomes" id="UP000485058"/>
    </source>
</evidence>
<evidence type="ECO:0000313" key="1">
    <source>
        <dbReference type="EMBL" id="GFH20651.1"/>
    </source>
</evidence>
<gene>
    <name evidence="1" type="ORF">HaLaN_17806</name>
</gene>
<dbReference type="EMBL" id="BLLF01001674">
    <property type="protein sequence ID" value="GFH20651.1"/>
    <property type="molecule type" value="Genomic_DNA"/>
</dbReference>
<protein>
    <submittedName>
        <fullName evidence="1">Uncharacterized protein</fullName>
    </submittedName>
</protein>
<reference evidence="1 2" key="1">
    <citation type="submission" date="2020-02" db="EMBL/GenBank/DDBJ databases">
        <title>Draft genome sequence of Haematococcus lacustris strain NIES-144.</title>
        <authorList>
            <person name="Morimoto D."/>
            <person name="Nakagawa S."/>
            <person name="Yoshida T."/>
            <person name="Sawayama S."/>
        </authorList>
    </citation>
    <scope>NUCLEOTIDE SEQUENCE [LARGE SCALE GENOMIC DNA]</scope>
    <source>
        <strain evidence="1 2">NIES-144</strain>
    </source>
</reference>
<accession>A0A699ZES2</accession>
<keyword evidence="2" id="KW-1185">Reference proteome</keyword>